<dbReference type="PIRSF" id="PIRSF016934">
    <property type="entry name" value="UCP016934"/>
    <property type="match status" value="1"/>
</dbReference>
<comment type="similarity">
    <text evidence="1">Belongs to the UPF0212 family.</text>
</comment>
<evidence type="ECO:0000256" key="1">
    <source>
        <dbReference type="HAMAP-Rule" id="MF_01223"/>
    </source>
</evidence>
<evidence type="ECO:0000313" key="3">
    <source>
        <dbReference type="Proteomes" id="UP000319894"/>
    </source>
</evidence>
<dbReference type="Proteomes" id="UP000319894">
    <property type="component" value="Unassembled WGS sequence"/>
</dbReference>
<dbReference type="AlphaFoldDB" id="A0A554NEM8"/>
<dbReference type="EMBL" id="QMDX01000001">
    <property type="protein sequence ID" value="TSD15775.1"/>
    <property type="molecule type" value="Genomic_DNA"/>
</dbReference>
<proteinExistence type="inferred from homology"/>
<dbReference type="OrthoDB" id="63517at2157"/>
<dbReference type="InterPro" id="IPR007564">
    <property type="entry name" value="UPF0212"/>
</dbReference>
<dbReference type="FunCoup" id="A0A554NEM8">
    <property type="interactions" value="1"/>
</dbReference>
<dbReference type="HAMAP" id="MF_01223">
    <property type="entry name" value="UPF0212"/>
    <property type="match status" value="1"/>
</dbReference>
<evidence type="ECO:0000313" key="2">
    <source>
        <dbReference type="EMBL" id="TSD15775.1"/>
    </source>
</evidence>
<organism evidence="2 3">
    <name type="scientific">Haloglomus irregulare</name>
    <dbReference type="NCBI Taxonomy" id="2234134"/>
    <lineage>
        <taxon>Archaea</taxon>
        <taxon>Methanobacteriati</taxon>
        <taxon>Methanobacteriota</taxon>
        <taxon>Stenosarchaea group</taxon>
        <taxon>Halobacteria</taxon>
        <taxon>Halobacteriales</taxon>
        <taxon>Natronomonadaceae</taxon>
        <taxon>Haloglomus</taxon>
    </lineage>
</organism>
<comment type="caution">
    <text evidence="2">The sequence shown here is derived from an EMBL/GenBank/DDBJ whole genome shotgun (WGS) entry which is preliminary data.</text>
</comment>
<dbReference type="NCBIfam" id="NF003035">
    <property type="entry name" value="PRK03922.1"/>
    <property type="match status" value="1"/>
</dbReference>
<dbReference type="PANTHER" id="PTHR42199:SF1">
    <property type="entry name" value="UPF0212 PROTEIN TK1194"/>
    <property type="match status" value="1"/>
</dbReference>
<name>A0A554NEM8_9EURY</name>
<protein>
    <recommendedName>
        <fullName evidence="1">UPF0212 protein DP107_00920</fullName>
    </recommendedName>
</protein>
<dbReference type="RefSeq" id="WP_144260252.1">
    <property type="nucleotide sequence ID" value="NZ_QMDX01000001.1"/>
</dbReference>
<dbReference type="Pfam" id="PF04475">
    <property type="entry name" value="DUF555"/>
    <property type="match status" value="1"/>
</dbReference>
<accession>A0A554NEM8</accession>
<gene>
    <name evidence="2" type="ORF">DP107_00920</name>
</gene>
<dbReference type="InParanoid" id="A0A554NEM8"/>
<keyword evidence="3" id="KW-1185">Reference proteome</keyword>
<sequence length="123" mass="13036">MSNYYVRMEAAWLVRDVEDANDAIGVAISEAGKRLNEADLEYVDMDVGITTCPACGEGLDAAFVAADTALVGLALELEIFDAESEEHASRIATSEVGGALRNVPLKVIETVQTESEEEEAAGA</sequence>
<reference evidence="2 3" key="1">
    <citation type="submission" date="2018-06" db="EMBL/GenBank/DDBJ databases">
        <title>Natronomonas sp. F16-60 a new haloarchaeon isolated from a solar saltern of Isla Cristina, Huelva, Spain.</title>
        <authorList>
            <person name="Duran-Viseras A."/>
            <person name="Sanchez-Porro C."/>
            <person name="Ventosa A."/>
        </authorList>
    </citation>
    <scope>NUCLEOTIDE SEQUENCE [LARGE SCALE GENOMIC DNA]</scope>
    <source>
        <strain evidence="2 3">F16-60</strain>
    </source>
</reference>
<dbReference type="PANTHER" id="PTHR42199">
    <property type="entry name" value="UPF0212 PROTEIN MJ0068"/>
    <property type="match status" value="1"/>
</dbReference>